<feature type="region of interest" description="Disordered" evidence="1">
    <location>
        <begin position="313"/>
        <end position="338"/>
    </location>
</feature>
<dbReference type="KEGG" id="vg:62682709"/>
<evidence type="ECO:0000256" key="1">
    <source>
        <dbReference type="SAM" id="MobiDB-lite"/>
    </source>
</evidence>
<evidence type="ECO:0000313" key="3">
    <source>
        <dbReference type="Proteomes" id="UP000345177"/>
    </source>
</evidence>
<dbReference type="RefSeq" id="YP_010000069.1">
    <property type="nucleotide sequence ID" value="NC_053012.1"/>
</dbReference>
<proteinExistence type="predicted"/>
<protein>
    <submittedName>
        <fullName evidence="2">Uncharacterized protein</fullName>
    </submittedName>
</protein>
<organism evidence="2 3">
    <name type="scientific">Serratia phage JS26</name>
    <dbReference type="NCBI Taxonomy" id="2315217"/>
    <lineage>
        <taxon>Viruses</taxon>
        <taxon>Duplodnaviria</taxon>
        <taxon>Heunggongvirae</taxon>
        <taxon>Uroviricota</taxon>
        <taxon>Caudoviricetes</taxon>
        <taxon>Casjensviridae</taxon>
        <taxon>Dunedinvirus</taxon>
        <taxon>Dunedinvirus JS26</taxon>
    </lineage>
</organism>
<dbReference type="GeneID" id="62682709"/>
<keyword evidence="3" id="KW-1185">Reference proteome</keyword>
<name>A0A5Q2F8F4_9CAUD</name>
<dbReference type="EMBL" id="MN505213">
    <property type="protein sequence ID" value="QGF20879.1"/>
    <property type="molecule type" value="Genomic_DNA"/>
</dbReference>
<dbReference type="Proteomes" id="UP000345177">
    <property type="component" value="Segment"/>
</dbReference>
<evidence type="ECO:0000313" key="2">
    <source>
        <dbReference type="EMBL" id="QGF20879.1"/>
    </source>
</evidence>
<accession>A0A5Q2F8F4</accession>
<sequence length="338" mass="36561">MLKFMDGFDHYAPSGTKGSVITKYLTAAGYDIRNASDTTFSVVEGRRTGATALRFSTVAQATVNASLSWGFTSAASLVVFGFAFQAGGTRQRICRVENVVDIDWDTSTGKLKVGSDLGASPLIMNAWYYLEIECDATNQQVKIYANDELQLTVPWTSGVPTKYTMTWGQTGTATATGTIDIDDFYALDSSAGKRVARLHPVEVATRMPTADIKAEWTVVGATGTPAHYTIAGQTLALESNKPYLQSNIAGQEDRYRSNAVLPSSNEIYGVGIVALARKGDVDNRSIGLVLSSGGTEVERQLALTETFKYYQSTEEQKPGGGNWDQNSVESSEFGIRTR</sequence>
<reference evidence="2 3" key="1">
    <citation type="submission" date="2019-09" db="EMBL/GenBank/DDBJ databases">
        <title>Transcriptional response of Serratia to Siphovirus infection.</title>
        <authorList>
            <person name="Malone L.M."/>
            <person name="Fineran P.C."/>
        </authorList>
    </citation>
    <scope>NUCLEOTIDE SEQUENCE [LARGE SCALE GENOMIC DNA]</scope>
</reference>